<organism evidence="5 6">
    <name type="scientific">Sumerlaea chitinivorans</name>
    <dbReference type="NCBI Taxonomy" id="2250252"/>
    <lineage>
        <taxon>Bacteria</taxon>
        <taxon>Candidatus Sumerlaeota</taxon>
        <taxon>Candidatus Sumerlaeia</taxon>
        <taxon>Candidatus Sumerlaeales</taxon>
        <taxon>Candidatus Sumerlaeaceae</taxon>
        <taxon>Candidatus Sumerlaea</taxon>
    </lineage>
</organism>
<dbReference type="KEGG" id="schv:BRCON_0378"/>
<keyword evidence="1 3" id="KW-0378">Hydrolase</keyword>
<dbReference type="InterPro" id="IPR011496">
    <property type="entry name" value="O-GlcNAcase_cat"/>
</dbReference>
<dbReference type="InterPro" id="IPR008979">
    <property type="entry name" value="Galactose-bd-like_sf"/>
</dbReference>
<name>A0A2Z4Y3Y0_SUMC1</name>
<gene>
    <name evidence="5" type="ORF">BRCON_0378</name>
</gene>
<proteinExistence type="inferred from homology"/>
<accession>A0A2Z4Y3Y0</accession>
<dbReference type="Gene3D" id="3.20.20.80">
    <property type="entry name" value="Glycosidases"/>
    <property type="match status" value="1"/>
</dbReference>
<dbReference type="InterPro" id="IPR051822">
    <property type="entry name" value="Glycosyl_Hydrolase_84"/>
</dbReference>
<keyword evidence="2 3" id="KW-0326">Glycosidase</keyword>
<feature type="domain" description="GH84" evidence="4">
    <location>
        <begin position="1"/>
        <end position="254"/>
    </location>
</feature>
<dbReference type="SUPFAM" id="SSF49785">
    <property type="entry name" value="Galactose-binding domain-like"/>
    <property type="match status" value="1"/>
</dbReference>
<sequence>MIRFLGEHGFDQYCYAPKDDPYHRRKWREPYPPADFAKLTELVRACQKYRVTFVFAISPGLDIEYGSAKEFDLLMEKLRRVHEVGVHAFALFFDDVPSSFPHASDLKRYASFAAAHADLANRMYAKLKEWDPKNSLIVCPTEYYHPDSTPYLRELGETLHAEIPIVWTGMGVTSQFITPEDLLRIRSSIKRKPFLWDNYPVNDYDAGHLYLGPIRGRTPVLSLNLSGYWANPMNEAEASKIPLLTIADFFKSPDSFDPEESWRRAILTVGGKRAYPYLRTLADLLANSFLSGDEGRLLATLAGDYLNAPTAENFASLNLYLDDLLKLDEQLARTLSNKSLYRDLKPSLKKLKRHASNLKLALAIDQLPTTAPEIDRLRSELRAGLEAVDTLDTSPEATKPTSATKEQWEALIFDEARLTKANAGDHMFARIQQALFSRDLRKRGVRAPVLITVPPAYRGHFAEYAFDENPETFYCSMTGWKTGETFAVDFEREYPASSQIEIVSMEVAGVGKAIRNATVEVSSNGVQWTTIGTIQDKEGQWVSTTAFRCLRIVATEDIRDRVVIREIRVRSPR</sequence>
<dbReference type="EMBL" id="CP030759">
    <property type="protein sequence ID" value="AXA35155.1"/>
    <property type="molecule type" value="Genomic_DNA"/>
</dbReference>
<comment type="similarity">
    <text evidence="3">Belongs to the glycosyl hydrolase 84 family.</text>
</comment>
<feature type="active site" description="Proton donor" evidence="3">
    <location>
        <position position="95"/>
    </location>
</feature>
<dbReference type="SUPFAM" id="SSF51445">
    <property type="entry name" value="(Trans)glycosidases"/>
    <property type="match status" value="1"/>
</dbReference>
<evidence type="ECO:0000313" key="6">
    <source>
        <dbReference type="Proteomes" id="UP000262583"/>
    </source>
</evidence>
<dbReference type="InterPro" id="IPR017853">
    <property type="entry name" value="GH"/>
</dbReference>
<dbReference type="PANTHER" id="PTHR13170:SF16">
    <property type="entry name" value="PROTEIN O-GLCNACASE"/>
    <property type="match status" value="1"/>
</dbReference>
<evidence type="ECO:0000259" key="4">
    <source>
        <dbReference type="PROSITE" id="PS52009"/>
    </source>
</evidence>
<dbReference type="AlphaFoldDB" id="A0A2Z4Y3Y0"/>
<dbReference type="PROSITE" id="PS52009">
    <property type="entry name" value="GH84"/>
    <property type="match status" value="1"/>
</dbReference>
<dbReference type="GO" id="GO:0015929">
    <property type="term" value="F:hexosaminidase activity"/>
    <property type="evidence" value="ECO:0007669"/>
    <property type="project" value="UniProtKB-ARBA"/>
</dbReference>
<dbReference type="GO" id="GO:1901135">
    <property type="term" value="P:carbohydrate derivative metabolic process"/>
    <property type="evidence" value="ECO:0007669"/>
    <property type="project" value="UniProtKB-ARBA"/>
</dbReference>
<dbReference type="Proteomes" id="UP000262583">
    <property type="component" value="Chromosome"/>
</dbReference>
<evidence type="ECO:0000256" key="1">
    <source>
        <dbReference type="ARBA" id="ARBA00022801"/>
    </source>
</evidence>
<dbReference type="Pfam" id="PF07555">
    <property type="entry name" value="NAGidase"/>
    <property type="match status" value="1"/>
</dbReference>
<evidence type="ECO:0000313" key="5">
    <source>
        <dbReference type="EMBL" id="AXA35155.1"/>
    </source>
</evidence>
<evidence type="ECO:0000256" key="3">
    <source>
        <dbReference type="PROSITE-ProRule" id="PRU01353"/>
    </source>
</evidence>
<evidence type="ECO:0000256" key="2">
    <source>
        <dbReference type="ARBA" id="ARBA00023295"/>
    </source>
</evidence>
<reference evidence="5 6" key="1">
    <citation type="submission" date="2018-05" db="EMBL/GenBank/DDBJ databases">
        <title>A metagenomic window into the 2 km-deep terrestrial subsurface aquifer revealed taxonomically and functionally diverse microbial community comprising novel uncultured bacterial lineages.</title>
        <authorList>
            <person name="Kadnikov V.V."/>
            <person name="Mardanov A.V."/>
            <person name="Beletsky A.V."/>
            <person name="Banks D."/>
            <person name="Pimenov N.V."/>
            <person name="Frank Y.A."/>
            <person name="Karnachuk O.V."/>
            <person name="Ravin N.V."/>
        </authorList>
    </citation>
    <scope>NUCLEOTIDE SEQUENCE [LARGE SCALE GENOMIC DNA]</scope>
    <source>
        <strain evidence="5">BY</strain>
    </source>
</reference>
<dbReference type="PANTHER" id="PTHR13170">
    <property type="entry name" value="O-GLCNACASE"/>
    <property type="match status" value="1"/>
</dbReference>
<dbReference type="Gene3D" id="2.60.120.260">
    <property type="entry name" value="Galactose-binding domain-like"/>
    <property type="match status" value="1"/>
</dbReference>
<protein>
    <submittedName>
        <fullName evidence="5">Hyaluronidase</fullName>
    </submittedName>
</protein>